<dbReference type="GeneID" id="30997270"/>
<evidence type="ECO:0000256" key="6">
    <source>
        <dbReference type="ARBA" id="ARBA00022857"/>
    </source>
</evidence>
<dbReference type="RefSeq" id="XP_020076518.1">
    <property type="nucleotide sequence ID" value="XM_020222721.1"/>
</dbReference>
<evidence type="ECO:0000256" key="3">
    <source>
        <dbReference type="ARBA" id="ARBA00022642"/>
    </source>
</evidence>
<dbReference type="HAMAP" id="MF_01971">
    <property type="entry name" value="Kynurenine_monooxygenase"/>
    <property type="match status" value="1"/>
</dbReference>
<dbReference type="GO" id="GO:0005741">
    <property type="term" value="C:mitochondrial outer membrane"/>
    <property type="evidence" value="ECO:0007669"/>
    <property type="project" value="UniProtKB-SubCell"/>
</dbReference>
<dbReference type="GO" id="GO:0034354">
    <property type="term" value="P:'de novo' NAD+ biosynthetic process from L-tryptophan"/>
    <property type="evidence" value="ECO:0007669"/>
    <property type="project" value="UniProtKB-UniRule"/>
</dbReference>
<dbReference type="PROSITE" id="PS51257">
    <property type="entry name" value="PROKAR_LIPOPROTEIN"/>
    <property type="match status" value="1"/>
</dbReference>
<proteinExistence type="inferred from homology"/>
<dbReference type="InterPro" id="IPR036188">
    <property type="entry name" value="FAD/NAD-bd_sf"/>
</dbReference>
<dbReference type="PRINTS" id="PR00420">
    <property type="entry name" value="RNGMNOXGNASE"/>
</dbReference>
<evidence type="ECO:0000256" key="1">
    <source>
        <dbReference type="ARBA" id="ARBA00001974"/>
    </source>
</evidence>
<keyword evidence="14" id="KW-1185">Reference proteome</keyword>
<keyword evidence="9 11" id="KW-0496">Mitochondrion</keyword>
<dbReference type="Pfam" id="PF01494">
    <property type="entry name" value="FAD_binding_3"/>
    <property type="match status" value="1"/>
</dbReference>
<dbReference type="GO" id="GO:0004502">
    <property type="term" value="F:kynurenine 3-monooxygenase activity"/>
    <property type="evidence" value="ECO:0007669"/>
    <property type="project" value="UniProtKB-UniRule"/>
</dbReference>
<keyword evidence="2 11" id="KW-0285">Flavoprotein</keyword>
<keyword evidence="4 11" id="KW-1000">Mitochondrion outer membrane</keyword>
<evidence type="ECO:0000313" key="14">
    <source>
        <dbReference type="Proteomes" id="UP000095085"/>
    </source>
</evidence>
<dbReference type="UniPathway" id="UPA00253">
    <property type="reaction ID" value="UER00328"/>
</dbReference>
<keyword evidence="3 11" id="KW-0662">Pyridine nucleotide biosynthesis</keyword>
<name>A0A1E4RJR0_9ASCO</name>
<dbReference type="STRING" id="984485.A0A1E4RJR0"/>
<keyword evidence="8 11" id="KW-0503">Monooxygenase</keyword>
<dbReference type="GO" id="GO:0070189">
    <property type="term" value="P:kynurenine metabolic process"/>
    <property type="evidence" value="ECO:0007669"/>
    <property type="project" value="TreeGrafter"/>
</dbReference>
<dbReference type="PANTHER" id="PTHR46028">
    <property type="entry name" value="KYNURENINE 3-MONOOXYGENASE"/>
    <property type="match status" value="1"/>
</dbReference>
<evidence type="ECO:0000259" key="12">
    <source>
        <dbReference type="Pfam" id="PF01494"/>
    </source>
</evidence>
<comment type="subcellular location">
    <subcellularLocation>
        <location evidence="11">Mitochondrion outer membrane</location>
    </subcellularLocation>
</comment>
<dbReference type="PANTHER" id="PTHR46028:SF2">
    <property type="entry name" value="KYNURENINE 3-MONOOXYGENASE"/>
    <property type="match status" value="1"/>
</dbReference>
<protein>
    <recommendedName>
        <fullName evidence="11">Kynurenine 3-monooxygenase</fullName>
        <ecNumber evidence="11">1.14.13.9</ecNumber>
    </recommendedName>
    <alternativeName>
        <fullName evidence="11">Biosynthesis of nicotinic acid protein 4</fullName>
    </alternativeName>
    <alternativeName>
        <fullName evidence="11">Kynurenine 3-hydroxylase</fullName>
    </alternativeName>
</protein>
<comment type="catalytic activity">
    <reaction evidence="10 11">
        <text>L-kynurenine + NADPH + O2 + H(+) = 3-hydroxy-L-kynurenine + NADP(+) + H2O</text>
        <dbReference type="Rhea" id="RHEA:20545"/>
        <dbReference type="ChEBI" id="CHEBI:15377"/>
        <dbReference type="ChEBI" id="CHEBI:15378"/>
        <dbReference type="ChEBI" id="CHEBI:15379"/>
        <dbReference type="ChEBI" id="CHEBI:57783"/>
        <dbReference type="ChEBI" id="CHEBI:57959"/>
        <dbReference type="ChEBI" id="CHEBI:58125"/>
        <dbReference type="ChEBI" id="CHEBI:58349"/>
        <dbReference type="EC" id="1.14.13.9"/>
    </reaction>
</comment>
<dbReference type="GO" id="GO:0006569">
    <property type="term" value="P:L-tryptophan catabolic process"/>
    <property type="evidence" value="ECO:0007669"/>
    <property type="project" value="UniProtKB-UniRule"/>
</dbReference>
<evidence type="ECO:0000256" key="11">
    <source>
        <dbReference type="HAMAP-Rule" id="MF_03018"/>
    </source>
</evidence>
<comment type="cofactor">
    <cofactor evidence="1 11">
        <name>FAD</name>
        <dbReference type="ChEBI" id="CHEBI:57692"/>
    </cofactor>
</comment>
<evidence type="ECO:0000256" key="2">
    <source>
        <dbReference type="ARBA" id="ARBA00022630"/>
    </source>
</evidence>
<dbReference type="InterPro" id="IPR027545">
    <property type="entry name" value="Kynurenine_monooxygenase"/>
</dbReference>
<gene>
    <name evidence="11" type="primary">BNA4</name>
    <name evidence="13" type="ORF">HYPBUDRAFT_165943</name>
</gene>
<accession>A0A1E4RJR0</accession>
<sequence length="474" mass="54549">MSDNESKQQSVGIVGAGLVGCLAALAFAAKGYTVYIFELRPDPRENPNPKNLRSINLAVSDRGIRALKYVDEEMAERVLQYVIPMKGRMIHDISGTKQESQIYGLFGECINSIDRSFLNKVMLDEMTSSDKIKVLFNQKLIKLSQLTNDDETPKMTFLDLSSKSEEKKKEYEFDFIVGADGAHSQFRYQLQRFSRMNFQQQYIDMQYLELCIPPNPNSKEDNTIFSIDPNHLHIWPRHNFMLIALANQDGSFTSTFFSPWSVIESLKSADDFVEFFRFNFPDAYQLMGEESLRYSFDHQPRGSLMQVTAFPYHSPNGRALIIGDAAHSMVPFYGQGMNCGFEDVRVLMELIDSNNHDVKACFKQYSQDRHQDLLTICKLALDNYYEMSSKVTSPLYLFRKKIDYFLGKYASGRFLTWIPMYSMISFRGDIGYSDAVKIEKRQRRILNNIQNGTLGALAIFTAVKVAQYWHKLKN</sequence>
<feature type="domain" description="FAD-binding" evidence="12">
    <location>
        <begin position="10"/>
        <end position="371"/>
    </location>
</feature>
<evidence type="ECO:0000313" key="13">
    <source>
        <dbReference type="EMBL" id="ODV67451.1"/>
    </source>
</evidence>
<evidence type="ECO:0000256" key="10">
    <source>
        <dbReference type="ARBA" id="ARBA00047818"/>
    </source>
</evidence>
<dbReference type="GO" id="GO:0071949">
    <property type="term" value="F:FAD binding"/>
    <property type="evidence" value="ECO:0007669"/>
    <property type="project" value="InterPro"/>
</dbReference>
<evidence type="ECO:0000256" key="7">
    <source>
        <dbReference type="ARBA" id="ARBA00023002"/>
    </source>
</evidence>
<dbReference type="SUPFAM" id="SSF51905">
    <property type="entry name" value="FAD/NAD(P)-binding domain"/>
    <property type="match status" value="1"/>
</dbReference>
<evidence type="ECO:0000256" key="9">
    <source>
        <dbReference type="ARBA" id="ARBA00023128"/>
    </source>
</evidence>
<dbReference type="AlphaFoldDB" id="A0A1E4RJR0"/>
<keyword evidence="11" id="KW-0472">Membrane</keyword>
<dbReference type="FunFam" id="3.50.50.60:FF:000129">
    <property type="entry name" value="Kynurenine 3-monooxygenase"/>
    <property type="match status" value="1"/>
</dbReference>
<evidence type="ECO:0000256" key="5">
    <source>
        <dbReference type="ARBA" id="ARBA00022827"/>
    </source>
</evidence>
<organism evidence="13 14">
    <name type="scientific">Hyphopichia burtonii NRRL Y-1933</name>
    <dbReference type="NCBI Taxonomy" id="984485"/>
    <lineage>
        <taxon>Eukaryota</taxon>
        <taxon>Fungi</taxon>
        <taxon>Dikarya</taxon>
        <taxon>Ascomycota</taxon>
        <taxon>Saccharomycotina</taxon>
        <taxon>Pichiomycetes</taxon>
        <taxon>Debaryomycetaceae</taxon>
        <taxon>Hyphopichia</taxon>
    </lineage>
</organism>
<evidence type="ECO:0000256" key="8">
    <source>
        <dbReference type="ARBA" id="ARBA00023033"/>
    </source>
</evidence>
<dbReference type="Gene3D" id="3.50.50.60">
    <property type="entry name" value="FAD/NAD(P)-binding domain"/>
    <property type="match status" value="1"/>
</dbReference>
<dbReference type="GO" id="GO:0043420">
    <property type="term" value="P:anthranilate metabolic process"/>
    <property type="evidence" value="ECO:0007669"/>
    <property type="project" value="UniProtKB-UniRule"/>
</dbReference>
<dbReference type="InterPro" id="IPR002938">
    <property type="entry name" value="FAD-bd"/>
</dbReference>
<dbReference type="OrthoDB" id="10053569at2759"/>
<dbReference type="EMBL" id="KV454540">
    <property type="protein sequence ID" value="ODV67451.1"/>
    <property type="molecule type" value="Genomic_DNA"/>
</dbReference>
<dbReference type="GO" id="GO:0019805">
    <property type="term" value="P:quinolinate biosynthetic process"/>
    <property type="evidence" value="ECO:0007669"/>
    <property type="project" value="UniProtKB-UniRule"/>
</dbReference>
<keyword evidence="6 11" id="KW-0521">NADP</keyword>
<dbReference type="EC" id="1.14.13.9" evidence="11"/>
<comment type="pathway">
    <text evidence="11">Cofactor biosynthesis; NAD(+) biosynthesis; quinolinate from L-kynurenine: step 1/3.</text>
</comment>
<evidence type="ECO:0000256" key="4">
    <source>
        <dbReference type="ARBA" id="ARBA00022787"/>
    </source>
</evidence>
<reference evidence="14" key="1">
    <citation type="submission" date="2016-05" db="EMBL/GenBank/DDBJ databases">
        <title>Comparative genomics of biotechnologically important yeasts.</title>
        <authorList>
            <consortium name="DOE Joint Genome Institute"/>
            <person name="Riley R."/>
            <person name="Haridas S."/>
            <person name="Wolfe K.H."/>
            <person name="Lopes M.R."/>
            <person name="Hittinger C.T."/>
            <person name="Goker M."/>
            <person name="Salamov A."/>
            <person name="Wisecaver J."/>
            <person name="Long T.M."/>
            <person name="Aerts A.L."/>
            <person name="Barry K."/>
            <person name="Choi C."/>
            <person name="Clum A."/>
            <person name="Coughlan A.Y."/>
            <person name="Deshpande S."/>
            <person name="Douglass A.P."/>
            <person name="Hanson S.J."/>
            <person name="Klenk H.-P."/>
            <person name="Labutti K."/>
            <person name="Lapidus A."/>
            <person name="Lindquist E."/>
            <person name="Lipzen A."/>
            <person name="Meier-Kolthoff J.P."/>
            <person name="Ohm R.A."/>
            <person name="Otillar R.P."/>
            <person name="Pangilinan J."/>
            <person name="Peng Y."/>
            <person name="Rokas A."/>
            <person name="Rosa C.A."/>
            <person name="Scheuner C."/>
            <person name="Sibirny A.A."/>
            <person name="Slot J.C."/>
            <person name="Stielow J.B."/>
            <person name="Sun H."/>
            <person name="Kurtzman C.P."/>
            <person name="Blackwell M."/>
            <person name="Grigoriev I.V."/>
            <person name="Jeffries T.W."/>
        </authorList>
    </citation>
    <scope>NUCLEOTIDE SEQUENCE [LARGE SCALE GENOMIC DNA]</scope>
    <source>
        <strain evidence="14">NRRL Y-1933</strain>
    </source>
</reference>
<comment type="function">
    <text evidence="11">Catalyzes the hydroxylation of L-kynurenine (L-Kyn) to form 3-hydroxy-L-kynurenine (L-3OHKyn). Required for synthesis of quinolinic acid.</text>
</comment>
<keyword evidence="7 11" id="KW-0560">Oxidoreductase</keyword>
<comment type="similarity">
    <text evidence="11">Belongs to the aromatic-ring hydroxylase family. KMO subfamily.</text>
</comment>
<dbReference type="Proteomes" id="UP000095085">
    <property type="component" value="Unassembled WGS sequence"/>
</dbReference>
<keyword evidence="5 11" id="KW-0274">FAD</keyword>